<evidence type="ECO:0000256" key="1">
    <source>
        <dbReference type="SAM" id="MobiDB-lite"/>
    </source>
</evidence>
<gene>
    <name evidence="2" type="ORF">M406DRAFT_328931</name>
</gene>
<dbReference type="AlphaFoldDB" id="A0A9P4Y7I8"/>
<dbReference type="EMBL" id="MU032346">
    <property type="protein sequence ID" value="KAF3767879.1"/>
    <property type="molecule type" value="Genomic_DNA"/>
</dbReference>
<feature type="compositionally biased region" description="Polar residues" evidence="1">
    <location>
        <begin position="414"/>
        <end position="429"/>
    </location>
</feature>
<comment type="caution">
    <text evidence="2">The sequence shown here is derived from an EMBL/GenBank/DDBJ whole genome shotgun (WGS) entry which is preliminary data.</text>
</comment>
<dbReference type="OrthoDB" id="5332316at2759"/>
<dbReference type="RefSeq" id="XP_040778840.1">
    <property type="nucleotide sequence ID" value="XM_040920379.1"/>
</dbReference>
<name>A0A9P4Y7I8_CRYP1</name>
<feature type="region of interest" description="Disordered" evidence="1">
    <location>
        <begin position="225"/>
        <end position="277"/>
    </location>
</feature>
<evidence type="ECO:0000313" key="2">
    <source>
        <dbReference type="EMBL" id="KAF3767879.1"/>
    </source>
</evidence>
<sequence>MLRGRRLPVSQSPLPRWRTTATTDSARTRTALVVAAVHYSSSSPSTSPTATPPLLTDGYGTDHSALTQALEEQVPAWEQEGMPQVDEARQEMHSLAGEQRKFRTYTPAGKDYSHHGDSSKNRVHHITHHRHSGPVSLPPVEKSFPTHLDLNDEAPIWRKIRAPDKNIPLTDLHARVFFRKSTPIHENLRKAGRKPFQDVGAVANAQNGSEETQRDTAVQVKPYIRPEASSVHHSAVENRAEKSLRQPSLDNPSSTSSRRTAFQRRGGHDKKPSPLLDAQLRAVADRLGIEVSRKATDVKRATARRLGFKSWDQAPAAPQVANTTPTQSATTPRAVNLAKGASDPTGSGLPKAQHTHRSAEEPALSRPAAPPRSDHPHEKTILSAYSPTTFKPQKTQKDINFAMRRNWLPVEGSPMNTDSPSEQSQHLSSGDNRLLLHAGDSDFGLDERRRSSFGVPSESEQTSLDKESELNTSSDTVRSIFKMLFPEESEHTSRSLRSVLTNRRGRPSEMGSDVDPRAKYFIDISAKPRQAYGSIYKQLFPGQLPPDPEATVEKDEPHESSAYPQQDTSDGPLLISLRNEVRNWIPEEDREHITAPEAGKYGSHSTVVVISGVSNSLVDTDFYRVIPEGKYVEGWAGGLVKVVQARDPLTYEPVGQYFLMFHSRAPAVAYVQEAKRLYELSRRLLHSATQSGRTPARGPLDTAPVNPQPFLTDEERAAVQSFTICPPAAPLRISVRMWTTQMVGQIASKTTIADVVQALRPEAEMPAKVLISINGGGRASGGGLTPAELWSTLRDDGRERGTPWALINLREGIRPVRVKAVTEGQEIKVMTETVDAPLQAEDDDDAGVVGGPPAETTSVVGTDGLLLPSSSSQDAEGPSDKESHDDGDGDDDAGQKDERFHRFVLTFKQRAIARRFVRCWHKRPIYDAELGQTVLVNAVALM</sequence>
<dbReference type="Proteomes" id="UP000803844">
    <property type="component" value="Unassembled WGS sequence"/>
</dbReference>
<reference evidence="2" key="1">
    <citation type="journal article" date="2020" name="Phytopathology">
        <title>Genome sequence of the chestnut blight fungus Cryphonectria parasitica EP155: A fundamental resource for an archetypical invasive plant pathogen.</title>
        <authorList>
            <person name="Crouch J.A."/>
            <person name="Dawe A."/>
            <person name="Aerts A."/>
            <person name="Barry K."/>
            <person name="Churchill A.C.L."/>
            <person name="Grimwood J."/>
            <person name="Hillman B."/>
            <person name="Milgroom M.G."/>
            <person name="Pangilinan J."/>
            <person name="Smith M."/>
            <person name="Salamov A."/>
            <person name="Schmutz J."/>
            <person name="Yadav J."/>
            <person name="Grigoriev I.V."/>
            <person name="Nuss D."/>
        </authorList>
    </citation>
    <scope>NUCLEOTIDE SEQUENCE</scope>
    <source>
        <strain evidence="2">EP155</strain>
    </source>
</reference>
<feature type="region of interest" description="Disordered" evidence="1">
    <location>
        <begin position="445"/>
        <end position="473"/>
    </location>
</feature>
<feature type="region of interest" description="Disordered" evidence="1">
    <location>
        <begin position="833"/>
        <end position="895"/>
    </location>
</feature>
<feature type="region of interest" description="Disordered" evidence="1">
    <location>
        <begin position="110"/>
        <end position="140"/>
    </location>
</feature>
<feature type="compositionally biased region" description="Polar residues" evidence="1">
    <location>
        <begin position="245"/>
        <end position="260"/>
    </location>
</feature>
<feature type="region of interest" description="Disordered" evidence="1">
    <location>
        <begin position="337"/>
        <end position="395"/>
    </location>
</feature>
<organism evidence="2 3">
    <name type="scientific">Cryphonectria parasitica (strain ATCC 38755 / EP155)</name>
    <dbReference type="NCBI Taxonomy" id="660469"/>
    <lineage>
        <taxon>Eukaryota</taxon>
        <taxon>Fungi</taxon>
        <taxon>Dikarya</taxon>
        <taxon>Ascomycota</taxon>
        <taxon>Pezizomycotina</taxon>
        <taxon>Sordariomycetes</taxon>
        <taxon>Sordariomycetidae</taxon>
        <taxon>Diaporthales</taxon>
        <taxon>Cryphonectriaceae</taxon>
        <taxon>Cryphonectria-Endothia species complex</taxon>
        <taxon>Cryphonectria</taxon>
    </lineage>
</organism>
<feature type="region of interest" description="Disordered" evidence="1">
    <location>
        <begin position="492"/>
        <end position="514"/>
    </location>
</feature>
<keyword evidence="3" id="KW-1185">Reference proteome</keyword>
<feature type="compositionally biased region" description="Basic residues" evidence="1">
    <location>
        <begin position="121"/>
        <end position="132"/>
    </location>
</feature>
<protein>
    <submittedName>
        <fullName evidence="2">Uncharacterized protein</fullName>
    </submittedName>
</protein>
<proteinExistence type="predicted"/>
<feature type="compositionally biased region" description="Polar residues" evidence="1">
    <location>
        <begin position="383"/>
        <end position="393"/>
    </location>
</feature>
<dbReference type="GeneID" id="63837508"/>
<feature type="region of interest" description="Disordered" evidence="1">
    <location>
        <begin position="539"/>
        <end position="572"/>
    </location>
</feature>
<feature type="compositionally biased region" description="Basic and acidic residues" evidence="1">
    <location>
        <begin position="234"/>
        <end position="244"/>
    </location>
</feature>
<feature type="region of interest" description="Disordered" evidence="1">
    <location>
        <begin position="409"/>
        <end position="429"/>
    </location>
</feature>
<accession>A0A9P4Y7I8</accession>
<feature type="region of interest" description="Disordered" evidence="1">
    <location>
        <begin position="1"/>
        <end position="23"/>
    </location>
</feature>
<evidence type="ECO:0000313" key="3">
    <source>
        <dbReference type="Proteomes" id="UP000803844"/>
    </source>
</evidence>
<feature type="compositionally biased region" description="Basic and acidic residues" evidence="1">
    <location>
        <begin position="111"/>
        <end position="120"/>
    </location>
</feature>